<organism evidence="4 5">
    <name type="scientific">Cucurbita maxima</name>
    <name type="common">Pumpkin</name>
    <name type="synonym">Winter squash</name>
    <dbReference type="NCBI Taxonomy" id="3661"/>
    <lineage>
        <taxon>Eukaryota</taxon>
        <taxon>Viridiplantae</taxon>
        <taxon>Streptophyta</taxon>
        <taxon>Embryophyta</taxon>
        <taxon>Tracheophyta</taxon>
        <taxon>Spermatophyta</taxon>
        <taxon>Magnoliopsida</taxon>
        <taxon>eudicotyledons</taxon>
        <taxon>Gunneridae</taxon>
        <taxon>Pentapetalae</taxon>
        <taxon>rosids</taxon>
        <taxon>fabids</taxon>
        <taxon>Cucurbitales</taxon>
        <taxon>Cucurbitaceae</taxon>
        <taxon>Cucurbiteae</taxon>
        <taxon>Cucurbita</taxon>
    </lineage>
</organism>
<name>A0A6J1KHJ4_CUCMA</name>
<dbReference type="GO" id="GO:0016554">
    <property type="term" value="P:cytidine to uridine editing"/>
    <property type="evidence" value="ECO:0007669"/>
    <property type="project" value="InterPro"/>
</dbReference>
<evidence type="ECO:0000313" key="5">
    <source>
        <dbReference type="RefSeq" id="XP_023000155.1"/>
    </source>
</evidence>
<keyword evidence="4" id="KW-1185">Reference proteome</keyword>
<dbReference type="InterPro" id="IPR039206">
    <property type="entry name" value="MORF/ORRM1/DAG-like"/>
</dbReference>
<dbReference type="Pfam" id="PF21864">
    <property type="entry name" value="MORF_dom"/>
    <property type="match status" value="1"/>
</dbReference>
<dbReference type="RefSeq" id="XP_023000155.1">
    <property type="nucleotide sequence ID" value="XM_023144387.1"/>
</dbReference>
<dbReference type="GO" id="GO:0006397">
    <property type="term" value="P:mRNA processing"/>
    <property type="evidence" value="ECO:0007669"/>
    <property type="project" value="UniProtKB-KW"/>
</dbReference>
<dbReference type="GO" id="GO:0005739">
    <property type="term" value="C:mitochondrion"/>
    <property type="evidence" value="ECO:0007669"/>
    <property type="project" value="TreeGrafter"/>
</dbReference>
<dbReference type="KEGG" id="cmax:111494439"/>
<protein>
    <submittedName>
        <fullName evidence="5">Multiple organellar RNA editing factor 3, mitochondrial-like</fullName>
    </submittedName>
</protein>
<dbReference type="AlphaFoldDB" id="A0A6J1KHJ4"/>
<evidence type="ECO:0000256" key="1">
    <source>
        <dbReference type="ARBA" id="ARBA00022664"/>
    </source>
</evidence>
<dbReference type="PANTHER" id="PTHR31346">
    <property type="entry name" value="MULTIPLE ORGANELLAR RNA EDITING FACTOR 2, CHLOROPLASTIC-RELATED-RELATED"/>
    <property type="match status" value="1"/>
</dbReference>
<keyword evidence="2" id="KW-0809">Transit peptide</keyword>
<dbReference type="Proteomes" id="UP000504608">
    <property type="component" value="Unplaced"/>
</dbReference>
<dbReference type="GO" id="GO:0080156">
    <property type="term" value="P:mitochondrial mRNA modification"/>
    <property type="evidence" value="ECO:0007669"/>
    <property type="project" value="TreeGrafter"/>
</dbReference>
<dbReference type="InterPro" id="IPR054059">
    <property type="entry name" value="MORF/ORRM1/DAG-like_MORF"/>
</dbReference>
<dbReference type="OrthoDB" id="1913091at2759"/>
<evidence type="ECO:0000256" key="2">
    <source>
        <dbReference type="ARBA" id="ARBA00022946"/>
    </source>
</evidence>
<accession>A0A6J1KHJ4</accession>
<dbReference type="GeneID" id="111494439"/>
<gene>
    <name evidence="5" type="primary">LOC111494439</name>
</gene>
<evidence type="ECO:0000313" key="4">
    <source>
        <dbReference type="Proteomes" id="UP000504608"/>
    </source>
</evidence>
<proteinExistence type="predicted"/>
<sequence length="126" mass="14564">MFIRGQYVQSNIRVTRQPQIIPNSFNLPVRFQTSGSGYSPLDDPSPNWSNRPPEETILLHGCDYEHWLIVIEFPNDPKPTEEEMVDSYVETLAAVVGRLRIKADLRKRRRMKYTLSVQLPILALVP</sequence>
<keyword evidence="1" id="KW-0507">mRNA processing</keyword>
<dbReference type="PANTHER" id="PTHR31346:SF1">
    <property type="entry name" value="MULTIPLE ORGANELLAR RNA EDITING FACTOR 3, MITOCHONDRIAL"/>
    <property type="match status" value="1"/>
</dbReference>
<feature type="domain" description="MORF/ORRM1/DAG-like MORF" evidence="3">
    <location>
        <begin position="64"/>
        <end position="98"/>
    </location>
</feature>
<reference evidence="5" key="1">
    <citation type="submission" date="2025-08" db="UniProtKB">
        <authorList>
            <consortium name="RefSeq"/>
        </authorList>
    </citation>
    <scope>IDENTIFICATION</scope>
    <source>
        <tissue evidence="5">Young leaves</tissue>
    </source>
</reference>
<evidence type="ECO:0000259" key="3">
    <source>
        <dbReference type="Pfam" id="PF21864"/>
    </source>
</evidence>